<dbReference type="Gene3D" id="2.130.10.10">
    <property type="entry name" value="YVTN repeat-like/Quinoprotein amine dehydrogenase"/>
    <property type="match status" value="1"/>
</dbReference>
<feature type="domain" description="TRAF-type" evidence="12">
    <location>
        <begin position="867"/>
        <end position="910"/>
    </location>
</feature>
<keyword evidence="6 8" id="KW-0863">Zinc-finger</keyword>
<evidence type="ECO:0000256" key="8">
    <source>
        <dbReference type="PROSITE-ProRule" id="PRU00207"/>
    </source>
</evidence>
<feature type="compositionally biased region" description="Polar residues" evidence="9">
    <location>
        <begin position="88"/>
        <end position="98"/>
    </location>
</feature>
<dbReference type="Pfam" id="PF21355">
    <property type="entry name" value="TRAF-mep_MATH"/>
    <property type="match status" value="1"/>
</dbReference>
<dbReference type="Gene3D" id="3.30.40.10">
    <property type="entry name" value="Zinc/RING finger domain, C3HC4 (zinc finger)"/>
    <property type="match status" value="2"/>
</dbReference>
<feature type="domain" description="TRAF-type" evidence="12">
    <location>
        <begin position="922"/>
        <end position="969"/>
    </location>
</feature>
<feature type="domain" description="MATH" evidence="11">
    <location>
        <begin position="1010"/>
        <end position="1147"/>
    </location>
</feature>
<accession>A0AAV7JX28</accession>
<keyword evidence="4 8" id="KW-0479">Metal-binding</keyword>
<comment type="caution">
    <text evidence="13">The sequence shown here is derived from an EMBL/GenBank/DDBJ whole genome shotgun (WGS) entry which is preliminary data.</text>
</comment>
<feature type="compositionally biased region" description="Polar residues" evidence="9">
    <location>
        <begin position="1833"/>
        <end position="1857"/>
    </location>
</feature>
<keyword evidence="2" id="KW-0963">Cytoplasm</keyword>
<dbReference type="InterPro" id="IPR001293">
    <property type="entry name" value="Znf_TRAF"/>
</dbReference>
<protein>
    <submittedName>
        <fullName evidence="13">TNF receptor-associated factor 4</fullName>
    </submittedName>
</protein>
<dbReference type="InterPro" id="IPR000219">
    <property type="entry name" value="DH_dom"/>
</dbReference>
<dbReference type="Gene3D" id="2.60.210.10">
    <property type="entry name" value="Apoptosis, Tumor Necrosis Factor Receptor Associated Protein 2, Chain A"/>
    <property type="match status" value="1"/>
</dbReference>
<dbReference type="SUPFAM" id="SSF48065">
    <property type="entry name" value="DBL homology domain (DH-domain)"/>
    <property type="match status" value="1"/>
</dbReference>
<dbReference type="SUPFAM" id="SSF49599">
    <property type="entry name" value="TRAF domain-like"/>
    <property type="match status" value="2"/>
</dbReference>
<feature type="domain" description="DH" evidence="10">
    <location>
        <begin position="580"/>
        <end position="768"/>
    </location>
</feature>
<evidence type="ECO:0000256" key="1">
    <source>
        <dbReference type="ARBA" id="ARBA00004496"/>
    </source>
</evidence>
<dbReference type="InterPro" id="IPR039919">
    <property type="entry name" value="ARHGEF10/ARHGEF17"/>
</dbReference>
<organism evidence="13 14">
    <name type="scientific">Oopsacas minuta</name>
    <dbReference type="NCBI Taxonomy" id="111878"/>
    <lineage>
        <taxon>Eukaryota</taxon>
        <taxon>Metazoa</taxon>
        <taxon>Porifera</taxon>
        <taxon>Hexactinellida</taxon>
        <taxon>Hexasterophora</taxon>
        <taxon>Lyssacinosida</taxon>
        <taxon>Leucopsacidae</taxon>
        <taxon>Oopsacas</taxon>
    </lineage>
</organism>
<dbReference type="InterPro" id="IPR013083">
    <property type="entry name" value="Znf_RING/FYVE/PHD"/>
</dbReference>
<feature type="region of interest" description="Disordered" evidence="9">
    <location>
        <begin position="464"/>
        <end position="521"/>
    </location>
</feature>
<feature type="region of interest" description="Disordered" evidence="9">
    <location>
        <begin position="1776"/>
        <end position="1801"/>
    </location>
</feature>
<reference evidence="13 14" key="1">
    <citation type="journal article" date="2023" name="BMC Biol.">
        <title>The compact genome of the sponge Oopsacas minuta (Hexactinellida) is lacking key metazoan core genes.</title>
        <authorList>
            <person name="Santini S."/>
            <person name="Schenkelaars Q."/>
            <person name="Jourda C."/>
            <person name="Duchesne M."/>
            <person name="Belahbib H."/>
            <person name="Rocher C."/>
            <person name="Selva M."/>
            <person name="Riesgo A."/>
            <person name="Vervoort M."/>
            <person name="Leys S.P."/>
            <person name="Kodjabachian L."/>
            <person name="Le Bivic A."/>
            <person name="Borchiellini C."/>
            <person name="Claverie J.M."/>
            <person name="Renard E."/>
        </authorList>
    </citation>
    <scope>NUCLEOTIDE SEQUENCE [LARGE SCALE GENOMIC DNA]</scope>
    <source>
        <strain evidence="13">SPO-2</strain>
    </source>
</reference>
<feature type="region of interest" description="Disordered" evidence="9">
    <location>
        <begin position="1"/>
        <end position="137"/>
    </location>
</feature>
<evidence type="ECO:0000313" key="14">
    <source>
        <dbReference type="Proteomes" id="UP001165289"/>
    </source>
</evidence>
<dbReference type="PROSITE" id="PS50145">
    <property type="entry name" value="ZF_TRAF"/>
    <property type="match status" value="2"/>
</dbReference>
<evidence type="ECO:0000256" key="5">
    <source>
        <dbReference type="ARBA" id="ARBA00022737"/>
    </source>
</evidence>
<dbReference type="Proteomes" id="UP001165289">
    <property type="component" value="Unassembled WGS sequence"/>
</dbReference>
<feature type="compositionally biased region" description="Polar residues" evidence="9">
    <location>
        <begin position="485"/>
        <end position="501"/>
    </location>
</feature>
<feature type="compositionally biased region" description="Basic and acidic residues" evidence="9">
    <location>
        <begin position="506"/>
        <end position="518"/>
    </location>
</feature>
<dbReference type="GO" id="GO:0030036">
    <property type="term" value="P:actin cytoskeleton organization"/>
    <property type="evidence" value="ECO:0007669"/>
    <property type="project" value="TreeGrafter"/>
</dbReference>
<keyword evidence="5" id="KW-0677">Repeat</keyword>
<dbReference type="InterPro" id="IPR002083">
    <property type="entry name" value="MATH/TRAF_dom"/>
</dbReference>
<dbReference type="Pfam" id="PF02176">
    <property type="entry name" value="zf-TRAF"/>
    <property type="match status" value="1"/>
</dbReference>
<dbReference type="InterPro" id="IPR008974">
    <property type="entry name" value="TRAF-like"/>
</dbReference>
<feature type="compositionally biased region" description="Polar residues" evidence="9">
    <location>
        <begin position="1717"/>
        <end position="1730"/>
    </location>
</feature>
<feature type="compositionally biased region" description="Low complexity" evidence="9">
    <location>
        <begin position="464"/>
        <end position="480"/>
    </location>
</feature>
<dbReference type="InterPro" id="IPR049342">
    <property type="entry name" value="TRAF1-6_MATH_dom"/>
</dbReference>
<feature type="compositionally biased region" description="Polar residues" evidence="9">
    <location>
        <begin position="47"/>
        <end position="75"/>
    </location>
</feature>
<keyword evidence="14" id="KW-1185">Reference proteome</keyword>
<dbReference type="GO" id="GO:0008270">
    <property type="term" value="F:zinc ion binding"/>
    <property type="evidence" value="ECO:0007669"/>
    <property type="project" value="UniProtKB-KW"/>
</dbReference>
<feature type="region of interest" description="Disordered" evidence="9">
    <location>
        <begin position="1816"/>
        <end position="1872"/>
    </location>
</feature>
<keyword evidence="3" id="KW-0344">Guanine-nucleotide releasing factor</keyword>
<gene>
    <name evidence="13" type="ORF">LOD99_3402</name>
</gene>
<evidence type="ECO:0000259" key="12">
    <source>
        <dbReference type="PROSITE" id="PS50145"/>
    </source>
</evidence>
<evidence type="ECO:0000256" key="7">
    <source>
        <dbReference type="ARBA" id="ARBA00022833"/>
    </source>
</evidence>
<evidence type="ECO:0000256" key="9">
    <source>
        <dbReference type="SAM" id="MobiDB-lite"/>
    </source>
</evidence>
<dbReference type="PANTHER" id="PTHR12877">
    <property type="entry name" value="RHO GUANINE NUCLEOTIDE EXCHANGE FACTOR"/>
    <property type="match status" value="1"/>
</dbReference>
<feature type="compositionally biased region" description="Basic and acidic residues" evidence="9">
    <location>
        <begin position="1785"/>
        <end position="1801"/>
    </location>
</feature>
<feature type="zinc finger region" description="TRAF-type" evidence="8">
    <location>
        <begin position="867"/>
        <end position="910"/>
    </location>
</feature>
<keyword evidence="7 8" id="KW-0862">Zinc</keyword>
<feature type="region of interest" description="Disordered" evidence="9">
    <location>
        <begin position="1671"/>
        <end position="1733"/>
    </location>
</feature>
<dbReference type="InterPro" id="IPR015943">
    <property type="entry name" value="WD40/YVTN_repeat-like_dom_sf"/>
</dbReference>
<evidence type="ECO:0000256" key="3">
    <source>
        <dbReference type="ARBA" id="ARBA00022658"/>
    </source>
</evidence>
<feature type="region of interest" description="Disordered" evidence="9">
    <location>
        <begin position="371"/>
        <end position="421"/>
    </location>
</feature>
<keyword evidence="13" id="KW-0675">Receptor</keyword>
<dbReference type="SUPFAM" id="SSF101898">
    <property type="entry name" value="NHL repeat"/>
    <property type="match status" value="1"/>
</dbReference>
<dbReference type="PROSITE" id="PS50010">
    <property type="entry name" value="DH_2"/>
    <property type="match status" value="1"/>
</dbReference>
<name>A0AAV7JX28_9METZ</name>
<dbReference type="InterPro" id="IPR035899">
    <property type="entry name" value="DBL_dom_sf"/>
</dbReference>
<feature type="zinc finger region" description="TRAF-type" evidence="8">
    <location>
        <begin position="922"/>
        <end position="969"/>
    </location>
</feature>
<evidence type="ECO:0000259" key="10">
    <source>
        <dbReference type="PROSITE" id="PS50010"/>
    </source>
</evidence>
<evidence type="ECO:0000256" key="4">
    <source>
        <dbReference type="ARBA" id="ARBA00022723"/>
    </source>
</evidence>
<dbReference type="GO" id="GO:0051496">
    <property type="term" value="P:positive regulation of stress fiber assembly"/>
    <property type="evidence" value="ECO:0007669"/>
    <property type="project" value="TreeGrafter"/>
</dbReference>
<evidence type="ECO:0000256" key="2">
    <source>
        <dbReference type="ARBA" id="ARBA00022490"/>
    </source>
</evidence>
<dbReference type="PANTHER" id="PTHR12877:SF7">
    <property type="entry name" value="RHO GUANINE NUCLEOTIDE EXCHANGE FACTOR 10-LIKE PROTEIN"/>
    <property type="match status" value="1"/>
</dbReference>
<feature type="compositionally biased region" description="Basic and acidic residues" evidence="9">
    <location>
        <begin position="1673"/>
        <end position="1683"/>
    </location>
</feature>
<dbReference type="Gene3D" id="1.20.900.10">
    <property type="entry name" value="Dbl homology (DH) domain"/>
    <property type="match status" value="1"/>
</dbReference>
<dbReference type="SMART" id="SM00325">
    <property type="entry name" value="RhoGEF"/>
    <property type="match status" value="1"/>
</dbReference>
<evidence type="ECO:0000259" key="11">
    <source>
        <dbReference type="PROSITE" id="PS50144"/>
    </source>
</evidence>
<dbReference type="Pfam" id="PF19056">
    <property type="entry name" value="WD40_2"/>
    <property type="match status" value="1"/>
</dbReference>
<dbReference type="GO" id="GO:0005085">
    <property type="term" value="F:guanyl-nucleotide exchange factor activity"/>
    <property type="evidence" value="ECO:0007669"/>
    <property type="project" value="UniProtKB-KW"/>
</dbReference>
<comment type="subcellular location">
    <subcellularLocation>
        <location evidence="1">Cytoplasm</location>
    </subcellularLocation>
</comment>
<dbReference type="PROSITE" id="PS50144">
    <property type="entry name" value="MATH"/>
    <property type="match status" value="1"/>
</dbReference>
<evidence type="ECO:0000313" key="13">
    <source>
        <dbReference type="EMBL" id="KAI6653507.1"/>
    </source>
</evidence>
<dbReference type="Pfam" id="PF00621">
    <property type="entry name" value="RhoGEF"/>
    <property type="match status" value="1"/>
</dbReference>
<dbReference type="GO" id="GO:0005737">
    <property type="term" value="C:cytoplasm"/>
    <property type="evidence" value="ECO:0007669"/>
    <property type="project" value="UniProtKB-SubCell"/>
</dbReference>
<proteinExistence type="predicted"/>
<sequence length="2165" mass="243401">MFPGWRRTKSASLISHPGSDRRMDSVISQLTSKPVPLILESPISRPDTPTNSPTKPANRANSISPIRNKPSSPYLSSRDKMNRKRRSQTGPPSISPTRVTGEPPSRTQSDLPHLAQALNPPQHHNPATQLQSISSSSGILSSGSIFSAYADSTSSVATSGSEQVQPTYSDLDQAIISHVAKSPQNRPTNLTIPHNRRVITSKTPSPHKPMHPDMTIKSPHKLHLFWGPQQIGSMSYDEKFTRPFTETSDGFADPSLVTVPSHVIPTSLADKQTCITPQDDCSIQLKQTPSVDSLASSTVHVITSIREEIQDLIGNSSATSMANKSDSSPDISWVQKHSSKESINVTKQSWGPVSRMLDFCYTCLEDDVVGPSSSPASPIPPQANNPDKSHHPLRRSRALSTPDERTVTFQRSNPLPSLIPENSNRDIFLLTSNIIPVPNASAPSPLIPPAHKFSLQRLHSLPSKSIHSSTAGSSSTNTFTDHSDNTPNKRASEYAETNKTPGLTIELRDRNKSSDTGRRVFRRKSSSFSSITSEVQMLEEGQNTETIFCPRITARRKRSLERLESVEIPMRENIAFKAELRKYVIMNLFDTEISYVRSLESIIKDNGERLTLQIQLHNPLLLTTLESLLSHLALLFNKHKSFLMRIEAAYKNYNQMTTIGGIIWQHFSQPVLLETYLKYIQCYQALIDTLRITTSKTPNKQKKNPNSKDPFEKLTLTDLLIQPIQRPSRYTLIIKDLQKQSIPGSSEFQQLANAMQQVGTFTMKMNAFLKKDIPCGPEVLKELEMMIDGLENLTKPNRMLLRLGGDFVTETACLADTGYKCGGCVEKGEDARPAEANRRATKMLQVNCPFYEQKCGWNGSLDDLHEHLNSECSHLPVECPYGCNQCVARSEYHLHTQYECNMRPTKCTYCNRVLASSVLNEHYTKCLEVPVSCPNCCSDAEIPQSQLIGHLDNECPLSHVSCPYGKYGCVADKMPRRDIQEHERLCVHDHLRIICRRLDKLDEAIKTNQSGGALWRVDSIKDKLLAGATFVGPQFYVGMRKFQTVIITQGKQANRISFYVRLLRGDLDESLAWPFKGKMTFTLLSKKPNERKSLKYTFLSEINNPNAFTHLAEDNACCVGFTINNALQHLSSEKLIQDNSILLRSSVERSPTYYLSPRRDKCIFLFSDLIILCSSRPKSGSLVRASSFNSSESSIIDLAKRKLKLIWEAPLHKVAIENYDSQADREKTKADKHVEKLIEDEKRMNEMLLQMQDFHYGNNNLEKVLTESLHILQAQIYEKRLKLPSFSAYLTLIDIESSERRIIVFADEQTKLDWVKAYREARSKQDSERQELSWSVDRKETLSLPNFLNPLMLMESRSGMEATCACQVETTRSDITTMWVCRSDKFGGQVVEVISQNGAPPNVNASYTVSASPILCLTSVPETSVELNTINEELHKDRAMLALQEEISRYRPYIKASGMRSAYARYSRPSSGRHSAISTYSEGLLESATISKCSSTSNLSDLSSSTRDYHMSSLDQLNSSFSNTQWNDSPFYIESSRRAGDLISMVSGSVTSLASSSDYGQSLQSLADDCSASNHWVNSSIHATSKDDLTHLTSEFTNTGRAVSEDSLVLPKNLMKQITQLDDTHSRDKVIISKYERFGIKQSSLEVPHLDNHKQEPLGPIKTVQKLIQQFSPEKRHSTKVEDTENENFEDYRILPEDNSSETQSKPPLQSAEESSRNLTGISPDITQNKRNSKELNRLWLDSSFNKSNPQIQITVNDPQNQTVILQKLSEGHSIDLLSTQLDPPDNKTDKETEKNEKVEKKTSFNKILIPKIFSHITRNSNPKPRDIPPFTTPASLNPETTVSHSSLVRSDSGSQSDHNRPASRNKFKMDGPTVWVGTESGGLMVFQSDANIRTQSKHTIRLTHPACSICYHRSKVFVGLGNGHMIIFSYSKVSQEWAQSEKRQVSHIDHRILCITSVQQETLWLAEANRVHVFAGDVFKFPVKKFSLWPKQRNSSLIVINQMVYDGNEGVWVCLDREPTLHLYSILTFSQILQVDCMEPSLRLIKDKILYKHMSDQFRISSVHATTEGTWVGTSSGILAFISTPKYDARECEVITPPSVCPSYHGHTAGIKFIIPWKHKFIESNSQEIIVTGGIGYEYRGNTKYPVEFERDIHNSGTVLIWST</sequence>
<dbReference type="EMBL" id="JAKMXF010000266">
    <property type="protein sequence ID" value="KAI6653507.1"/>
    <property type="molecule type" value="Genomic_DNA"/>
</dbReference>
<evidence type="ECO:0000256" key="6">
    <source>
        <dbReference type="ARBA" id="ARBA00022771"/>
    </source>
</evidence>